<sequence length="487" mass="49207">MQSKRDQVQAHGFVMSRLTAGMLLAEPDAPETPLGRTTRGVFIGVLIAVLIAAGAVVYGLISPGGKTSWKTPGTLVVNKETGARYLYVDGRLRPVRNYASARLIAGDKLTTSTVATASLEGTPVGRPVGIPGAPESLPSAGNLDRDTWLVCSTTGARASDARTALVAGSPTEGTPFAAEEAFVAKGPDRTTYLVWQGSRLRLDKDSGAAVSLGYGSVTPRPVSAAFLDALVAGPDLVAPAVPGRGGTGPSLDGGATATGQVFQAAVPGSDEHPYYLLRKEGLVPVTATQAALVLGDPQTRQKAYAGQTPHAVMLSADALKQHLAPGSEGRSPAPGGLPAEPPKPATVAADESACAGVEPGADGTKVTTLRVATNALTPVAQPSVDAAPACLRVDAVVVRPGRAALVRALGAGGTTMGTTTYLVDDTGTKFRVPTAKALGALGYSEGQVTALPSPLLSMLPTGPALDPDAASGAARPTVQTQCPPPGS</sequence>
<evidence type="ECO:0000313" key="3">
    <source>
        <dbReference type="EMBL" id="MER6165619.1"/>
    </source>
</evidence>
<gene>
    <name evidence="3" type="primary">eccB</name>
    <name evidence="3" type="ORF">ABT188_13750</name>
</gene>
<evidence type="ECO:0000313" key="4">
    <source>
        <dbReference type="Proteomes" id="UP001496720"/>
    </source>
</evidence>
<dbReference type="Pfam" id="PF05108">
    <property type="entry name" value="T7SS_ESX1_EccB"/>
    <property type="match status" value="1"/>
</dbReference>
<dbReference type="Gene3D" id="3.30.2390.20">
    <property type="entry name" value="Type VII secretion system EccB, repeat 1 domain"/>
    <property type="match status" value="1"/>
</dbReference>
<dbReference type="RefSeq" id="WP_352147394.1">
    <property type="nucleotide sequence ID" value="NZ_JBEOZY010000010.1"/>
</dbReference>
<dbReference type="EMBL" id="JBEOZY010000010">
    <property type="protein sequence ID" value="MER6165619.1"/>
    <property type="molecule type" value="Genomic_DNA"/>
</dbReference>
<keyword evidence="4" id="KW-1185">Reference proteome</keyword>
<dbReference type="InterPro" id="IPR044857">
    <property type="entry name" value="T7SS_EccB_R1"/>
</dbReference>
<dbReference type="Proteomes" id="UP001496720">
    <property type="component" value="Unassembled WGS sequence"/>
</dbReference>
<keyword evidence="2" id="KW-0812">Transmembrane</keyword>
<dbReference type="PANTHER" id="PTHR40765">
    <property type="entry name" value="ESX-2 SECRETION SYSTEM ATPASE ECCB2"/>
    <property type="match status" value="1"/>
</dbReference>
<reference evidence="3 4" key="1">
    <citation type="submission" date="2024-06" db="EMBL/GenBank/DDBJ databases">
        <title>The Natural Products Discovery Center: Release of the First 8490 Sequenced Strains for Exploring Actinobacteria Biosynthetic Diversity.</title>
        <authorList>
            <person name="Kalkreuter E."/>
            <person name="Kautsar S.A."/>
            <person name="Yang D."/>
            <person name="Bader C.D."/>
            <person name="Teijaro C.N."/>
            <person name="Fluegel L."/>
            <person name="Davis C.M."/>
            <person name="Simpson J.R."/>
            <person name="Lauterbach L."/>
            <person name="Steele A.D."/>
            <person name="Gui C."/>
            <person name="Meng S."/>
            <person name="Li G."/>
            <person name="Viehrig K."/>
            <person name="Ye F."/>
            <person name="Su P."/>
            <person name="Kiefer A.F."/>
            <person name="Nichols A."/>
            <person name="Cepeda A.J."/>
            <person name="Yan W."/>
            <person name="Fan B."/>
            <person name="Jiang Y."/>
            <person name="Adhikari A."/>
            <person name="Zheng C.-J."/>
            <person name="Schuster L."/>
            <person name="Cowan T.M."/>
            <person name="Smanski M.J."/>
            <person name="Chevrette M.G."/>
            <person name="De Carvalho L.P.S."/>
            <person name="Shen B."/>
        </authorList>
    </citation>
    <scope>NUCLEOTIDE SEQUENCE [LARGE SCALE GENOMIC DNA]</scope>
    <source>
        <strain evidence="3 4">NPDC001615</strain>
    </source>
</reference>
<name>A0ABV1SW08_9ACTN</name>
<proteinExistence type="predicted"/>
<feature type="transmembrane region" description="Helical" evidence="2">
    <location>
        <begin position="41"/>
        <end position="61"/>
    </location>
</feature>
<feature type="region of interest" description="Disordered" evidence="1">
    <location>
        <begin position="462"/>
        <end position="487"/>
    </location>
</feature>
<dbReference type="NCBIfam" id="TIGR03919">
    <property type="entry name" value="T7SS_EccB"/>
    <property type="match status" value="1"/>
</dbReference>
<dbReference type="PANTHER" id="PTHR40765:SF2">
    <property type="entry name" value="ESX-2 SECRETION SYSTEM ATPASE ECCB2"/>
    <property type="match status" value="1"/>
</dbReference>
<evidence type="ECO:0000256" key="2">
    <source>
        <dbReference type="SAM" id="Phobius"/>
    </source>
</evidence>
<keyword evidence="2" id="KW-1133">Transmembrane helix</keyword>
<accession>A0ABV1SW08</accession>
<dbReference type="InterPro" id="IPR007795">
    <property type="entry name" value="T7SS_EccB"/>
</dbReference>
<feature type="region of interest" description="Disordered" evidence="1">
    <location>
        <begin position="324"/>
        <end position="361"/>
    </location>
</feature>
<comment type="caution">
    <text evidence="3">The sequence shown here is derived from an EMBL/GenBank/DDBJ whole genome shotgun (WGS) entry which is preliminary data.</text>
</comment>
<organism evidence="3 4">
    <name type="scientific">Streptomyces violaceorubidus</name>
    <dbReference type="NCBI Taxonomy" id="284042"/>
    <lineage>
        <taxon>Bacteria</taxon>
        <taxon>Bacillati</taxon>
        <taxon>Actinomycetota</taxon>
        <taxon>Actinomycetes</taxon>
        <taxon>Kitasatosporales</taxon>
        <taxon>Streptomycetaceae</taxon>
        <taxon>Streptomyces</taxon>
    </lineage>
</organism>
<keyword evidence="2" id="KW-0472">Membrane</keyword>
<protein>
    <submittedName>
        <fullName evidence="3">Type VII secretion protein EccB</fullName>
    </submittedName>
</protein>
<evidence type="ECO:0000256" key="1">
    <source>
        <dbReference type="SAM" id="MobiDB-lite"/>
    </source>
</evidence>